<evidence type="ECO:0000256" key="4">
    <source>
        <dbReference type="ARBA" id="ARBA00022801"/>
    </source>
</evidence>
<dbReference type="PROSITE" id="PS50958">
    <property type="entry name" value="SMB_2"/>
    <property type="match status" value="1"/>
</dbReference>
<dbReference type="VEuPathDB" id="VectorBase:ACHR004164"/>
<dbReference type="GO" id="GO:0005634">
    <property type="term" value="C:nucleus"/>
    <property type="evidence" value="ECO:0007669"/>
    <property type="project" value="TreeGrafter"/>
</dbReference>
<comment type="caution">
    <text evidence="9">Lacks conserved residue(s) required for the propagation of feature annotation.</text>
</comment>
<dbReference type="STRING" id="43041.A0A182K082"/>
<dbReference type="Proteomes" id="UP000075881">
    <property type="component" value="Unassembled WGS sequence"/>
</dbReference>
<evidence type="ECO:0000313" key="16">
    <source>
        <dbReference type="Proteomes" id="UP000075881"/>
    </source>
</evidence>
<dbReference type="Pfam" id="PF00629">
    <property type="entry name" value="MAM"/>
    <property type="match status" value="1"/>
</dbReference>
<dbReference type="PROSITE" id="PS50923">
    <property type="entry name" value="SUSHI"/>
    <property type="match status" value="1"/>
</dbReference>
<dbReference type="FunFam" id="3.90.70.130:FF:000001">
    <property type="entry name" value="Probable Ufm1-specific protease 2"/>
    <property type="match status" value="1"/>
</dbReference>
<dbReference type="Pfam" id="PF26560">
    <property type="entry name" value="UFSP2_MPN_insect"/>
    <property type="match status" value="1"/>
</dbReference>
<evidence type="ECO:0000259" key="14">
    <source>
        <dbReference type="PROSITE" id="PS50958"/>
    </source>
</evidence>
<dbReference type="PROSITE" id="PS00524">
    <property type="entry name" value="SMB_1"/>
    <property type="match status" value="1"/>
</dbReference>
<reference evidence="16" key="1">
    <citation type="submission" date="2013-03" db="EMBL/GenBank/DDBJ databases">
        <title>The Genome Sequence of Anopheles christyi ACHKN1017.</title>
        <authorList>
            <consortium name="The Broad Institute Genomics Platform"/>
            <person name="Neafsey D.E."/>
            <person name="Besansky N."/>
            <person name="Walker B."/>
            <person name="Young S.K."/>
            <person name="Zeng Q."/>
            <person name="Gargeya S."/>
            <person name="Fitzgerald M."/>
            <person name="Haas B."/>
            <person name="Abouelleil A."/>
            <person name="Allen A.W."/>
            <person name="Alvarado L."/>
            <person name="Arachchi H.M."/>
            <person name="Berlin A.M."/>
            <person name="Chapman S.B."/>
            <person name="Gainer-Dewar J."/>
            <person name="Goldberg J."/>
            <person name="Griggs A."/>
            <person name="Gujja S."/>
            <person name="Hansen M."/>
            <person name="Howarth C."/>
            <person name="Imamovic A."/>
            <person name="Ireland A."/>
            <person name="Larimer J."/>
            <person name="McCowan C."/>
            <person name="Murphy C."/>
            <person name="Pearson M."/>
            <person name="Poon T.W."/>
            <person name="Priest M."/>
            <person name="Roberts A."/>
            <person name="Saif S."/>
            <person name="Shea T."/>
            <person name="Sisk P."/>
            <person name="Sykes S."/>
            <person name="Wortman J."/>
            <person name="Nusbaum C."/>
            <person name="Birren B."/>
        </authorList>
    </citation>
    <scope>NUCLEOTIDE SEQUENCE [LARGE SCALE GENOMIC DNA]</scope>
    <source>
        <strain evidence="16">ACHKN1017</strain>
    </source>
</reference>
<feature type="region of interest" description="Disordered" evidence="10">
    <location>
        <begin position="406"/>
        <end position="464"/>
    </location>
</feature>
<dbReference type="Gene3D" id="2.60.120.200">
    <property type="match status" value="1"/>
</dbReference>
<evidence type="ECO:0000256" key="10">
    <source>
        <dbReference type="SAM" id="MobiDB-lite"/>
    </source>
</evidence>
<dbReference type="InterPro" id="IPR000998">
    <property type="entry name" value="MAM_dom"/>
</dbReference>
<feature type="compositionally biased region" description="Low complexity" evidence="10">
    <location>
        <begin position="406"/>
        <end position="419"/>
    </location>
</feature>
<dbReference type="GO" id="GO:0006508">
    <property type="term" value="P:proteolysis"/>
    <property type="evidence" value="ECO:0007669"/>
    <property type="project" value="UniProtKB-KW"/>
</dbReference>
<dbReference type="Gene3D" id="3.90.70.130">
    <property type="match status" value="1"/>
</dbReference>
<evidence type="ECO:0000256" key="6">
    <source>
        <dbReference type="ARBA" id="ARBA00023157"/>
    </source>
</evidence>
<dbReference type="Pfam" id="PF01033">
    <property type="entry name" value="Somatomedin_B"/>
    <property type="match status" value="1"/>
</dbReference>
<dbReference type="PROSITE" id="PS50060">
    <property type="entry name" value="MAM_2"/>
    <property type="match status" value="1"/>
</dbReference>
<dbReference type="Pfam" id="PF20908">
    <property type="entry name" value="UfSP2_N"/>
    <property type="match status" value="1"/>
</dbReference>
<dbReference type="InterPro" id="IPR038765">
    <property type="entry name" value="Papain-like_cys_pep_sf"/>
</dbReference>
<keyword evidence="4" id="KW-0378">Hydrolase</keyword>
<feature type="compositionally biased region" description="Basic and acidic residues" evidence="10">
    <location>
        <begin position="576"/>
        <end position="630"/>
    </location>
</feature>
<evidence type="ECO:0000256" key="3">
    <source>
        <dbReference type="ARBA" id="ARBA00022786"/>
    </source>
</evidence>
<keyword evidence="6" id="KW-1015">Disulfide bond</keyword>
<evidence type="ECO:0000256" key="11">
    <source>
        <dbReference type="SAM" id="Phobius"/>
    </source>
</evidence>
<evidence type="ECO:0000259" key="12">
    <source>
        <dbReference type="PROSITE" id="PS50060"/>
    </source>
</evidence>
<feature type="domain" description="SMB" evidence="14">
    <location>
        <begin position="284"/>
        <end position="334"/>
    </location>
</feature>
<evidence type="ECO:0000256" key="9">
    <source>
        <dbReference type="PROSITE-ProRule" id="PRU00302"/>
    </source>
</evidence>
<dbReference type="PANTHER" id="PTHR48153:SF2">
    <property type="entry name" value="UFM1-SPECIFIC PROTEASE 2"/>
    <property type="match status" value="1"/>
</dbReference>
<reference evidence="15" key="2">
    <citation type="submission" date="2020-05" db="UniProtKB">
        <authorList>
            <consortium name="EnsemblMetazoa"/>
        </authorList>
    </citation>
    <scope>IDENTIFICATION</scope>
    <source>
        <strain evidence="15">ACHKN1017</strain>
    </source>
</reference>
<feature type="domain" description="MAM" evidence="12">
    <location>
        <begin position="96"/>
        <end position="266"/>
    </location>
</feature>
<evidence type="ECO:0000256" key="8">
    <source>
        <dbReference type="ARBA" id="ARBA00073264"/>
    </source>
</evidence>
<keyword evidence="16" id="KW-1185">Reference proteome</keyword>
<organism evidence="15 16">
    <name type="scientific">Anopheles christyi</name>
    <dbReference type="NCBI Taxonomy" id="43041"/>
    <lineage>
        <taxon>Eukaryota</taxon>
        <taxon>Metazoa</taxon>
        <taxon>Ecdysozoa</taxon>
        <taxon>Arthropoda</taxon>
        <taxon>Hexapoda</taxon>
        <taxon>Insecta</taxon>
        <taxon>Pterygota</taxon>
        <taxon>Neoptera</taxon>
        <taxon>Endopterygota</taxon>
        <taxon>Diptera</taxon>
        <taxon>Nematocera</taxon>
        <taxon>Culicoidea</taxon>
        <taxon>Culicidae</taxon>
        <taxon>Anophelinae</taxon>
        <taxon>Anopheles</taxon>
    </lineage>
</organism>
<dbReference type="Gene3D" id="2.10.70.10">
    <property type="entry name" value="Complement Module, domain 1"/>
    <property type="match status" value="1"/>
</dbReference>
<protein>
    <recommendedName>
        <fullName evidence="8">Probable Ufm1-specific protease 2</fullName>
    </recommendedName>
</protein>
<dbReference type="Pfam" id="PF00084">
    <property type="entry name" value="Sushi"/>
    <property type="match status" value="1"/>
</dbReference>
<evidence type="ECO:0000256" key="5">
    <source>
        <dbReference type="ARBA" id="ARBA00022807"/>
    </source>
</evidence>
<dbReference type="InterPro" id="IPR000436">
    <property type="entry name" value="Sushi_SCR_CCP_dom"/>
</dbReference>
<feature type="domain" description="Sushi" evidence="13">
    <location>
        <begin position="1"/>
        <end position="34"/>
    </location>
</feature>
<dbReference type="InterPro" id="IPR058757">
    <property type="entry name" value="UFSP2_MPN_N"/>
</dbReference>
<dbReference type="EnsemblMetazoa" id="ACHR004164-RA">
    <property type="protein sequence ID" value="ACHR004164-PA"/>
    <property type="gene ID" value="ACHR004164"/>
</dbReference>
<feature type="compositionally biased region" description="Low complexity" evidence="10">
    <location>
        <begin position="440"/>
        <end position="464"/>
    </location>
</feature>
<accession>A0A182K082</accession>
<dbReference type="SUPFAM" id="SSF57535">
    <property type="entry name" value="Complement control module/SCR domain"/>
    <property type="match status" value="2"/>
</dbReference>
<dbReference type="InterPro" id="IPR001212">
    <property type="entry name" value="Somatomedin_B_dom"/>
</dbReference>
<keyword evidence="11" id="KW-0812">Transmembrane</keyword>
<dbReference type="GO" id="GO:0071567">
    <property type="term" value="F:deUFMylase activity"/>
    <property type="evidence" value="ECO:0007669"/>
    <property type="project" value="TreeGrafter"/>
</dbReference>
<dbReference type="GO" id="GO:0016020">
    <property type="term" value="C:membrane"/>
    <property type="evidence" value="ECO:0007669"/>
    <property type="project" value="InterPro"/>
</dbReference>
<feature type="region of interest" description="Disordered" evidence="10">
    <location>
        <begin position="576"/>
        <end position="653"/>
    </location>
</feature>
<comment type="similarity">
    <text evidence="1">Belongs to the peptidase C78 family.</text>
</comment>
<keyword evidence="11" id="KW-0472">Membrane</keyword>
<dbReference type="InterPro" id="IPR049387">
    <property type="entry name" value="UFSP2-like_2nd"/>
</dbReference>
<dbReference type="SUPFAM" id="SSF90188">
    <property type="entry name" value="Somatomedin B domain"/>
    <property type="match status" value="1"/>
</dbReference>
<dbReference type="InterPro" id="IPR035976">
    <property type="entry name" value="Sushi/SCR/CCP_sf"/>
</dbReference>
<dbReference type="SMART" id="SM00201">
    <property type="entry name" value="SO"/>
    <property type="match status" value="1"/>
</dbReference>
<keyword evidence="5" id="KW-0788">Thiol protease</keyword>
<dbReference type="Gene3D" id="4.10.410.20">
    <property type="match status" value="1"/>
</dbReference>
<dbReference type="InterPro" id="IPR012462">
    <property type="entry name" value="UFSP1/2_DUB_cat"/>
</dbReference>
<evidence type="ECO:0000256" key="2">
    <source>
        <dbReference type="ARBA" id="ARBA00022670"/>
    </source>
</evidence>
<dbReference type="GO" id="GO:0005783">
    <property type="term" value="C:endoplasmic reticulum"/>
    <property type="evidence" value="ECO:0007669"/>
    <property type="project" value="TreeGrafter"/>
</dbReference>
<dbReference type="SMART" id="SM00137">
    <property type="entry name" value="MAM"/>
    <property type="match status" value="1"/>
</dbReference>
<dbReference type="CDD" id="cd00033">
    <property type="entry name" value="CCP"/>
    <property type="match status" value="1"/>
</dbReference>
<keyword evidence="2" id="KW-0645">Protease</keyword>
<keyword evidence="3" id="KW-0833">Ubl conjugation pathway</keyword>
<dbReference type="PANTHER" id="PTHR48153">
    <property type="entry name" value="UFM1-SPECIFIC PROTEASE 2"/>
    <property type="match status" value="1"/>
</dbReference>
<dbReference type="SUPFAM" id="SSF54001">
    <property type="entry name" value="Cysteine proteinases"/>
    <property type="match status" value="1"/>
</dbReference>
<dbReference type="CDD" id="cd06263">
    <property type="entry name" value="MAM"/>
    <property type="match status" value="1"/>
</dbReference>
<feature type="transmembrane region" description="Helical" evidence="11">
    <location>
        <begin position="514"/>
        <end position="536"/>
    </location>
</feature>
<keyword evidence="11" id="KW-1133">Transmembrane helix</keyword>
<sequence length="1340" mass="148188">MMRFDCAYGFKLVGNRYSNCQNGRWDTSIPVCVKSGCGMLAQVESGHVLYEMNKASAFLSCFEGTELAGSRNAYCNGTHWDRPLGVCRRTGQTTATACDFETESLCGWSNDALHDFDWKRSDGTLNPRALRTGPKYDHTTMQPKAGHYIIVDSGEQLTNDTARFISPMFEPELSVGACFQFYYHMYGESVGTLKVYVKSMDADLYDLKPVFVQQGNQKNVWHEGHVEVGQQTERFQIVIEASLGMRYKSDIAIDDVSLLQGDSCRVPVEDSEEPPSEVENVPVKIESCENRCGISMAAVLNNSDTLVHCDCHEDCVTSESCCPDYRERCVFQIAVGVSNVSTTTAVPATSTTVSVTSTKAATTTSTVLVTTSTTAATVRTTLSSTTVKPTTSTTTTTISTTTPTATATSSVSTTTTTTKRYNLRPNRPTFVPLTNRPRLPTTNTTTAATTPKATTPTSTTVATKKATTIPTTQSDMVFEHTETSTTEEVIMPGLAMAPEPPIAKLHSAPSLMKFFIYALSTIVLFVCILSVAYYYARRSRSSVLARLKEKSQKSGFEDIRFLAGDEDLDFNISHTHDVEEGEEVSEKEGKQAAAKEGKSKLVKKDAKPEAGRMQKHEDKKDAAHGRKEDGNTDSDNSTDDDDDGGSGVVKRAQTKTIKKPYQKYVKHHDEDMRICDPAFASSPGTGELYGTICDGVPTVIGFARVLKETADSETVEETVPVDTPAPIQHNLPSGLDLIGWVKTGPYVDPTDFLLKSGPDAFVTDNPVYLHYTGESGAALQTFIFEQRKLQTVECVLFEDEFLFREYYLLRLQCTLSLVCEQTEKSICENAFRLRKQLGSGSVAFTVPATPGVMLSDYAVTGIDKEESVEMLYTMATAPKQEQDDGFGVAGGRVKVKKPHPSSRPLTGYRVIEFGLLIKKSKDELDEKLRREACNVTIDRRNDDQTVKVPFQVDCLSMVHRTKKLDKCFDNMVESVDCSLGLIEAALLEQVRHQKRLYVSKCYHMLPKELGHFVTCVYPLAEEVSESGSFLERQRANMHKQLLLKMNRPYFRKGNAYQFKASKQLINPHESLSVPHPDGRTAVVDGVYTYHHYMQDNFDDNGWGCAYRSLQTLVSWFNLQGYSAGTIPTHSEIQAALVRVGDKQRHFIGSRQWIGSTEVSICLNELLGIDSRIMFVMHGSELASRGLELLQHFQQEGTPIMIGGGVLAHTILGVSMNAELGETKFLILDPHYTGADELGPILGKGWCGWKGEDFWDKTAHYNLCMPSQNLEESVTVAGPAKPYFSLISGTTPMVTVLVLAVAQCEAKKCGVMCRVRDPLTIGNSHMLKECLYEIYPVESTQ</sequence>
<dbReference type="SUPFAM" id="SSF49899">
    <property type="entry name" value="Concanavalin A-like lectins/glucanases"/>
    <property type="match status" value="1"/>
</dbReference>
<evidence type="ECO:0000256" key="7">
    <source>
        <dbReference type="ARBA" id="ARBA00057559"/>
    </source>
</evidence>
<evidence type="ECO:0000313" key="15">
    <source>
        <dbReference type="EnsemblMetazoa" id="ACHR004164-PA"/>
    </source>
</evidence>
<proteinExistence type="inferred from homology"/>
<dbReference type="Pfam" id="PF07910">
    <property type="entry name" value="Peptidase_C78"/>
    <property type="match status" value="1"/>
</dbReference>
<name>A0A182K082_9DIPT</name>
<evidence type="ECO:0000259" key="13">
    <source>
        <dbReference type="PROSITE" id="PS50923"/>
    </source>
</evidence>
<dbReference type="InterPro" id="IPR036024">
    <property type="entry name" value="Somatomedin_B-like_dom_sf"/>
</dbReference>
<keyword evidence="9" id="KW-0768">Sushi</keyword>
<dbReference type="InterPro" id="IPR013320">
    <property type="entry name" value="ConA-like_dom_sf"/>
</dbReference>
<comment type="function">
    <text evidence="7">Thiol protease which recognizes and hydrolyzes the peptide bond at the C-terminal Gly of UFM1, a ubiquitin-like modifier protein bound to a number of target proteins. Does not hydrolyze SUMO1 or ISG15 ubiquitin-like proteins.</text>
</comment>
<evidence type="ECO:0000256" key="1">
    <source>
        <dbReference type="ARBA" id="ARBA00008552"/>
    </source>
</evidence>